<evidence type="ECO:0000256" key="9">
    <source>
        <dbReference type="ARBA" id="ARBA00022723"/>
    </source>
</evidence>
<dbReference type="InterPro" id="IPR006067">
    <property type="entry name" value="NO2/SO3_Rdtase_4Fe4S_dom"/>
</dbReference>
<evidence type="ECO:0000259" key="16">
    <source>
        <dbReference type="PROSITE" id="PS50902"/>
    </source>
</evidence>
<dbReference type="EMBL" id="KN831773">
    <property type="protein sequence ID" value="KIM44880.1"/>
    <property type="molecule type" value="Genomic_DNA"/>
</dbReference>
<dbReference type="GO" id="GO:0051539">
    <property type="term" value="F:4 iron, 4 sulfur cluster binding"/>
    <property type="evidence" value="ECO:0007669"/>
    <property type="project" value="UniProtKB-KW"/>
</dbReference>
<reference evidence="18" key="2">
    <citation type="submission" date="2015-01" db="EMBL/GenBank/DDBJ databases">
        <title>Evolutionary Origins and Diversification of the Mycorrhizal Mutualists.</title>
        <authorList>
            <consortium name="DOE Joint Genome Institute"/>
            <consortium name="Mycorrhizal Genomics Consortium"/>
            <person name="Kohler A."/>
            <person name="Kuo A."/>
            <person name="Nagy L.G."/>
            <person name="Floudas D."/>
            <person name="Copeland A."/>
            <person name="Barry K.W."/>
            <person name="Cichocki N."/>
            <person name="Veneault-Fourrey C."/>
            <person name="LaButti K."/>
            <person name="Lindquist E.A."/>
            <person name="Lipzen A."/>
            <person name="Lundell T."/>
            <person name="Morin E."/>
            <person name="Murat C."/>
            <person name="Riley R."/>
            <person name="Ohm R."/>
            <person name="Sun H."/>
            <person name="Tunlid A."/>
            <person name="Henrissat B."/>
            <person name="Grigoriev I.V."/>
            <person name="Hibbett D.S."/>
            <person name="Martin F."/>
        </authorList>
    </citation>
    <scope>NUCLEOTIDE SEQUENCE [LARGE SCALE GENOMIC DNA]</scope>
    <source>
        <strain evidence="18">h7</strain>
    </source>
</reference>
<dbReference type="PROSITE" id="PS50902">
    <property type="entry name" value="FLAVODOXIN_LIKE"/>
    <property type="match status" value="1"/>
</dbReference>
<dbReference type="SUPFAM" id="SSF52922">
    <property type="entry name" value="TK C-terminal domain-like"/>
    <property type="match status" value="1"/>
</dbReference>
<evidence type="ECO:0000256" key="8">
    <source>
        <dbReference type="ARBA" id="ARBA00022617"/>
    </source>
</evidence>
<dbReference type="InterPro" id="IPR045854">
    <property type="entry name" value="NO2/SO3_Rdtase_4Fe4S_sf"/>
</dbReference>
<dbReference type="InterPro" id="IPR006066">
    <property type="entry name" value="NO2/SO3_Rdtase_FeS/sirohaem_BS"/>
</dbReference>
<keyword evidence="14" id="KW-0198">Cysteine biosynthesis</keyword>
<dbReference type="Gene3D" id="3.30.413.10">
    <property type="entry name" value="Sulfite Reductase Hemoprotein, domain 1"/>
    <property type="match status" value="2"/>
</dbReference>
<dbReference type="GO" id="GO:0004783">
    <property type="term" value="F:sulfite reductase (NADPH) activity"/>
    <property type="evidence" value="ECO:0007669"/>
    <property type="project" value="UniProtKB-EC"/>
</dbReference>
<keyword evidence="13" id="KW-0411">Iron-sulfur</keyword>
<dbReference type="InterPro" id="IPR045169">
    <property type="entry name" value="NO2/SO3_Rdtase_4Fe4S_prot"/>
</dbReference>
<dbReference type="OrthoDB" id="1688044at2759"/>
<keyword evidence="9" id="KW-0479">Metal-binding</keyword>
<dbReference type="GO" id="GO:0050311">
    <property type="term" value="F:sulfite reductase (ferredoxin) activity"/>
    <property type="evidence" value="ECO:0007669"/>
    <property type="project" value="TreeGrafter"/>
</dbReference>
<dbReference type="InterPro" id="IPR001094">
    <property type="entry name" value="Flavdoxin-like"/>
</dbReference>
<dbReference type="FunFam" id="3.40.50.360:FF:000016">
    <property type="entry name" value="Sulfite reductase subunit beta"/>
    <property type="match status" value="1"/>
</dbReference>
<dbReference type="HAMAP" id="MF_01540">
    <property type="entry name" value="CysI"/>
    <property type="match status" value="1"/>
</dbReference>
<keyword evidence="6" id="KW-0004">4Fe-4S</keyword>
<comment type="catalytic activity">
    <reaction evidence="15">
        <text>hydrogen sulfide + 3 NADP(+) + 3 H2O = sulfite + 3 NADPH + 4 H(+)</text>
        <dbReference type="Rhea" id="RHEA:13801"/>
        <dbReference type="ChEBI" id="CHEBI:15377"/>
        <dbReference type="ChEBI" id="CHEBI:15378"/>
        <dbReference type="ChEBI" id="CHEBI:17359"/>
        <dbReference type="ChEBI" id="CHEBI:29919"/>
        <dbReference type="ChEBI" id="CHEBI:57783"/>
        <dbReference type="ChEBI" id="CHEBI:58349"/>
        <dbReference type="EC" id="1.8.1.2"/>
    </reaction>
</comment>
<dbReference type="STRING" id="686832.A0A0C3C7N9"/>
<name>A0A0C3C7N9_HEBCY</name>
<dbReference type="InterPro" id="IPR029039">
    <property type="entry name" value="Flavoprotein-like_sf"/>
</dbReference>
<dbReference type="GO" id="GO:0046872">
    <property type="term" value="F:metal ion binding"/>
    <property type="evidence" value="ECO:0007669"/>
    <property type="project" value="UniProtKB-KW"/>
</dbReference>
<evidence type="ECO:0000256" key="6">
    <source>
        <dbReference type="ARBA" id="ARBA00022485"/>
    </source>
</evidence>
<keyword evidence="12" id="KW-0408">Iron</keyword>
<organism evidence="17 18">
    <name type="scientific">Hebeloma cylindrosporum</name>
    <dbReference type="NCBI Taxonomy" id="76867"/>
    <lineage>
        <taxon>Eukaryota</taxon>
        <taxon>Fungi</taxon>
        <taxon>Dikarya</taxon>
        <taxon>Basidiomycota</taxon>
        <taxon>Agaricomycotina</taxon>
        <taxon>Agaricomycetes</taxon>
        <taxon>Agaricomycetidae</taxon>
        <taxon>Agaricales</taxon>
        <taxon>Agaricineae</taxon>
        <taxon>Hymenogastraceae</taxon>
        <taxon>Hebeloma</taxon>
    </lineage>
</organism>
<dbReference type="Pfam" id="PF01077">
    <property type="entry name" value="NIR_SIR"/>
    <property type="match status" value="1"/>
</dbReference>
<proteinExistence type="inferred from homology"/>
<dbReference type="InterPro" id="IPR005117">
    <property type="entry name" value="NiRdtase/SiRdtase_haem-b_fer"/>
</dbReference>
<dbReference type="Pfam" id="PF03460">
    <property type="entry name" value="NIR_SIR_ferr"/>
    <property type="match status" value="2"/>
</dbReference>
<dbReference type="FunFam" id="3.30.413.10:FF:000004">
    <property type="entry name" value="Sulfite reductase [NADPH] hemoprotein beta-component"/>
    <property type="match status" value="1"/>
</dbReference>
<dbReference type="SUPFAM" id="SSF52518">
    <property type="entry name" value="Thiamin diphosphate-binding fold (THDP-binding)"/>
    <property type="match status" value="1"/>
</dbReference>
<dbReference type="InterPro" id="IPR029061">
    <property type="entry name" value="THDP-binding"/>
</dbReference>
<comment type="cofactor">
    <cofactor evidence="2">
        <name>[4Fe-4S] cluster</name>
        <dbReference type="ChEBI" id="CHEBI:49883"/>
    </cofactor>
</comment>
<dbReference type="GO" id="GO:0020037">
    <property type="term" value="F:heme binding"/>
    <property type="evidence" value="ECO:0007669"/>
    <property type="project" value="InterPro"/>
</dbReference>
<dbReference type="FunFam" id="3.30.413.10:FF:000003">
    <property type="entry name" value="Sulfite reductase [NADPH] hemoprotein beta-component"/>
    <property type="match status" value="1"/>
</dbReference>
<evidence type="ECO:0000256" key="3">
    <source>
        <dbReference type="ARBA" id="ARBA00004774"/>
    </source>
</evidence>
<keyword evidence="18" id="KW-1185">Reference proteome</keyword>
<evidence type="ECO:0000256" key="7">
    <source>
        <dbReference type="ARBA" id="ARBA00022605"/>
    </source>
</evidence>
<dbReference type="InterPro" id="IPR008254">
    <property type="entry name" value="Flavodoxin/NO_synth"/>
</dbReference>
<dbReference type="Pfam" id="PF00258">
    <property type="entry name" value="Flavodoxin_1"/>
    <property type="match status" value="1"/>
</dbReference>
<accession>A0A0C3C7N9</accession>
<reference evidence="17 18" key="1">
    <citation type="submission" date="2014-04" db="EMBL/GenBank/DDBJ databases">
        <authorList>
            <consortium name="DOE Joint Genome Institute"/>
            <person name="Kuo A."/>
            <person name="Gay G."/>
            <person name="Dore J."/>
            <person name="Kohler A."/>
            <person name="Nagy L.G."/>
            <person name="Floudas D."/>
            <person name="Copeland A."/>
            <person name="Barry K.W."/>
            <person name="Cichocki N."/>
            <person name="Veneault-Fourrey C."/>
            <person name="LaButti K."/>
            <person name="Lindquist E.A."/>
            <person name="Lipzen A."/>
            <person name="Lundell T."/>
            <person name="Morin E."/>
            <person name="Murat C."/>
            <person name="Sun H."/>
            <person name="Tunlid A."/>
            <person name="Henrissat B."/>
            <person name="Grigoriev I.V."/>
            <person name="Hibbett D.S."/>
            <person name="Martin F."/>
            <person name="Nordberg H.P."/>
            <person name="Cantor M.N."/>
            <person name="Hua S.X."/>
        </authorList>
    </citation>
    <scope>NUCLEOTIDE SEQUENCE [LARGE SCALE GENOMIC DNA]</scope>
    <source>
        <strain evidence="18">h7</strain>
    </source>
</reference>
<dbReference type="Proteomes" id="UP000053424">
    <property type="component" value="Unassembled WGS sequence"/>
</dbReference>
<gene>
    <name evidence="17" type="ORF">M413DRAFT_364873</name>
</gene>
<evidence type="ECO:0000256" key="14">
    <source>
        <dbReference type="ARBA" id="ARBA00023192"/>
    </source>
</evidence>
<comment type="cofactor">
    <cofactor evidence="1">
        <name>siroheme</name>
        <dbReference type="ChEBI" id="CHEBI:60052"/>
    </cofactor>
</comment>
<evidence type="ECO:0000256" key="5">
    <source>
        <dbReference type="ARBA" id="ARBA00012604"/>
    </source>
</evidence>
<evidence type="ECO:0000256" key="1">
    <source>
        <dbReference type="ARBA" id="ARBA00001929"/>
    </source>
</evidence>
<dbReference type="SUPFAM" id="SSF55124">
    <property type="entry name" value="Nitrite/Sulfite reductase N-terminal domain-like"/>
    <property type="match status" value="2"/>
</dbReference>
<keyword evidence="11" id="KW-0560">Oxidoreductase</keyword>
<dbReference type="Gene3D" id="3.40.50.360">
    <property type="match status" value="1"/>
</dbReference>
<dbReference type="SUPFAM" id="SSF52218">
    <property type="entry name" value="Flavoproteins"/>
    <property type="match status" value="1"/>
</dbReference>
<sequence>MASTSLPVVARIAFLTADVVVDSLPTPPTVSLYAQKYNILSTTSTHKPRVISIPFGADPGSTLIRNTSNLTSFTASASSQVLTRLVLHLGEISALPIVLHLAVRDDLSDVLLLRSAVPFFLLSTTAQQAHDNALLAARLARIESKAVVHAFYADSPAESLDEIPEEKILPFLLSAIHPNSPRATNGHTTSLPTNGVNGHGHANGHAPSTDDQGSINLYKAYEAAALDTLSLLRRPLRPFTSQGSPEPHTVIFTLGKENLPTDIAGISFVSITLANPLPHSRLLHNIPSSATRIIVLEQVYRWHSKWTPLYLEVVSALQHRSSEQDIVIQSGILGDTSNVQEPDILNLISKSTTSPSSRLLLGMVPAQGSAADALPHVPKHEAAYTKILAHLFNERLEISNSPYLVATQGEIATTPEYALGRVRGQLDSRADFVNTVQELLQDGDIDDDLHSLLAKWVLAKDDVVKSSTLGKAIVDALESAPVDHPASNKILTLREFLPSRSRWIIGSDAWSYDLGSSGLHHAIASGLNINILILDTLPYSSRNNIDPHRRKHDVGLYAMNHGDVFVASVAVFSSYSQVLQSLTEADRFDGPSVVLAYLPYQSEDASALDILKETKLAVDSGYWPLYRWDPSKEKVGQEPFSLDSDAVKNDLKQFLDRQNHLSQLVRSKPQMATELVSSLGETVKEARKKRAQESYAALLSTLDAPPLLILYASDGGAAEKKAKRLENRAKARGLSTTIATLDSYTLETLPEDEHVVFITSTAGQGEPPQNGRTFLKALNAAALRGDEILKKIRFSVFAMGDSHYWPRPEDAHYYNKPGKDLDSRLAKLGAERFVDLGLGDDQDADGSETGYKLWEPLLWKALGVDSVEVTEAEPEPITNEHIKAASGFLRGTIAEGLEDFSTGALAPSDGQLTKFHGIYQQDDRDIREEREAQGVEPAYSFMIRVRMPGGVCKPDQWLQMDQISDEHGSGTFKITTRQTFQFHGVIKRHLKPAIQDINRVLLDTLAACGDVNRNVICSSIPTMSKLHEQVFNFAKEVSNHLIPRTTAYHEIWLDKKLVAGEALKDFEPLYGEFYLPRKFKVAVAVPPTNDVDVFANDLGFIAVVGDNGELKGFNVAIGGGMGVTHGNKKTYPRLASVIGFCTPEQGKYVAEKVMLVQRDHGNRVDRKNARLKYTVDRMGLDVYKAEVEKLLGYPLGPTQPFTFDRNVDDYGWHTGSDGKHHFTLFIENGRVEDAPGRDFKTGLREIAKVHKGTFRLTANQHILVSDIADEDLDQIKGLLRQYKLDNLEFTGLRLSSSACVAFPTCGLAMAESERYLPILVDKVEKICEENGLRHDSIIMRMTGCPNGCARPYVAEIAFVGKAPGNYSMLLGGGYYGQRLNKIYRESVTEPEILAILRPMIKRYALERLEGERFGDFTIRAGYIAPTTEGRLWYEHSGGEGVHREGATELTAAA</sequence>
<comment type="pathway">
    <text evidence="3">Sulfur metabolism; hydrogen sulfide biosynthesis; hydrogen sulfide from sulfite (NADPH route): step 1/1.</text>
</comment>
<protein>
    <recommendedName>
        <fullName evidence="5">assimilatory sulfite reductase (NADPH)</fullName>
        <ecNumber evidence="5">1.8.1.2</ecNumber>
    </recommendedName>
</protein>
<dbReference type="PROSITE" id="PS00365">
    <property type="entry name" value="NIR_SIR"/>
    <property type="match status" value="1"/>
</dbReference>
<dbReference type="NCBIfam" id="TIGR02041">
    <property type="entry name" value="CysI"/>
    <property type="match status" value="1"/>
</dbReference>
<dbReference type="NCBIfam" id="NF010029">
    <property type="entry name" value="PRK13504.1"/>
    <property type="match status" value="1"/>
</dbReference>
<dbReference type="PANTHER" id="PTHR11493:SF47">
    <property type="entry name" value="SULFITE REDUCTASE [NADPH] SUBUNIT BETA"/>
    <property type="match status" value="1"/>
</dbReference>
<dbReference type="InterPro" id="IPR011786">
    <property type="entry name" value="CysI"/>
</dbReference>
<dbReference type="EC" id="1.8.1.2" evidence="5"/>
<keyword evidence="10" id="KW-0521">NADP</keyword>
<keyword evidence="8" id="KW-0349">Heme</keyword>
<dbReference type="InterPro" id="IPR036136">
    <property type="entry name" value="Nit/Sulf_reduc_fer-like_dom_sf"/>
</dbReference>
<evidence type="ECO:0000256" key="12">
    <source>
        <dbReference type="ARBA" id="ARBA00023004"/>
    </source>
</evidence>
<evidence type="ECO:0000256" key="11">
    <source>
        <dbReference type="ARBA" id="ARBA00023002"/>
    </source>
</evidence>
<evidence type="ECO:0000256" key="4">
    <source>
        <dbReference type="ARBA" id="ARBA00010429"/>
    </source>
</evidence>
<evidence type="ECO:0000313" key="18">
    <source>
        <dbReference type="Proteomes" id="UP000053424"/>
    </source>
</evidence>
<dbReference type="GO" id="GO:0050661">
    <property type="term" value="F:NADP binding"/>
    <property type="evidence" value="ECO:0007669"/>
    <property type="project" value="InterPro"/>
</dbReference>
<evidence type="ECO:0000313" key="17">
    <source>
        <dbReference type="EMBL" id="KIM44880.1"/>
    </source>
</evidence>
<dbReference type="PRINTS" id="PR00397">
    <property type="entry name" value="SIROHAEM"/>
</dbReference>
<dbReference type="PRINTS" id="PR00369">
    <property type="entry name" value="FLAVODOXIN"/>
</dbReference>
<evidence type="ECO:0000256" key="13">
    <source>
        <dbReference type="ARBA" id="ARBA00023014"/>
    </source>
</evidence>
<dbReference type="GO" id="GO:0019344">
    <property type="term" value="P:cysteine biosynthetic process"/>
    <property type="evidence" value="ECO:0007669"/>
    <property type="project" value="UniProtKB-KW"/>
</dbReference>
<dbReference type="Gene3D" id="3.40.50.920">
    <property type="match status" value="1"/>
</dbReference>
<dbReference type="GO" id="GO:0000103">
    <property type="term" value="P:sulfate assimilation"/>
    <property type="evidence" value="ECO:0007669"/>
    <property type="project" value="TreeGrafter"/>
</dbReference>
<evidence type="ECO:0000256" key="10">
    <source>
        <dbReference type="ARBA" id="ARBA00022857"/>
    </source>
</evidence>
<dbReference type="GO" id="GO:0010181">
    <property type="term" value="F:FMN binding"/>
    <property type="evidence" value="ECO:0007669"/>
    <property type="project" value="InterPro"/>
</dbReference>
<keyword evidence="7" id="KW-0028">Amino-acid biosynthesis</keyword>
<evidence type="ECO:0000256" key="15">
    <source>
        <dbReference type="ARBA" id="ARBA00052219"/>
    </source>
</evidence>
<dbReference type="HOGENOM" id="CLU_001975_1_0_1"/>
<comment type="similarity">
    <text evidence="4">Belongs to the nitrite and sulfite reductase 4Fe-4S domain family.</text>
</comment>
<dbReference type="PANTHER" id="PTHR11493">
    <property type="entry name" value="SULFITE REDUCTASE [NADPH] SUBUNIT BETA-RELATED"/>
    <property type="match status" value="1"/>
</dbReference>
<dbReference type="SUPFAM" id="SSF56014">
    <property type="entry name" value="Nitrite and sulphite reductase 4Fe-4S domain-like"/>
    <property type="match status" value="2"/>
</dbReference>
<dbReference type="InterPro" id="IPR009014">
    <property type="entry name" value="Transketo_C/PFOR_II"/>
</dbReference>
<feature type="domain" description="Flavodoxin-like" evidence="16">
    <location>
        <begin position="707"/>
        <end position="859"/>
    </location>
</feature>
<evidence type="ECO:0000256" key="2">
    <source>
        <dbReference type="ARBA" id="ARBA00001966"/>
    </source>
</evidence>
<dbReference type="Gene3D" id="3.40.50.970">
    <property type="match status" value="2"/>
</dbReference>
<dbReference type="GO" id="GO:0009337">
    <property type="term" value="C:sulfite reductase complex (NADPH)"/>
    <property type="evidence" value="ECO:0007669"/>
    <property type="project" value="InterPro"/>
</dbReference>